<evidence type="ECO:0000256" key="1">
    <source>
        <dbReference type="SAM" id="MobiDB-lite"/>
    </source>
</evidence>
<reference evidence="2 3" key="1">
    <citation type="submission" date="2017-07" db="EMBL/GenBank/DDBJ databases">
        <title>Genome sequence of Streptomyces pluripotens MUSC 137T.</title>
        <authorList>
            <person name="Ser H.-L."/>
            <person name="Lee L.-H."/>
        </authorList>
    </citation>
    <scope>NUCLEOTIDE SEQUENCE [LARGE SCALE GENOMIC DNA]</scope>
    <source>
        <strain evidence="2 3">MUSC 137</strain>
    </source>
</reference>
<dbReference type="EMBL" id="CP022433">
    <property type="protein sequence ID" value="ASN26352.1"/>
    <property type="molecule type" value="Genomic_DNA"/>
</dbReference>
<keyword evidence="3" id="KW-1185">Reference proteome</keyword>
<dbReference type="RefSeq" id="WP_039658218.1">
    <property type="nucleotide sequence ID" value="NZ_CP021080.1"/>
</dbReference>
<sequence length="146" mass="16009">MRYLAEPFILGALKRGRSVEQFLGPTGTPERPGVRWVEIRPSRGSYEVYLHTALDCEPLTGDLDSLPPLFDDEEEDFGLLLATTSEPLAAMHAAESQTGAALERWVNQSMAGDEYRDYVLAGRPATTPDDRPWPTPQSSAAKSATS</sequence>
<dbReference type="KEGG" id="splu:LK06_021540"/>
<feature type="region of interest" description="Disordered" evidence="1">
    <location>
        <begin position="120"/>
        <end position="146"/>
    </location>
</feature>
<dbReference type="OrthoDB" id="3298516at2"/>
<accession>A0A221P2G0</accession>
<dbReference type="Proteomes" id="UP000031501">
    <property type="component" value="Chromosome"/>
</dbReference>
<evidence type="ECO:0000313" key="2">
    <source>
        <dbReference type="EMBL" id="ASN26352.1"/>
    </source>
</evidence>
<evidence type="ECO:0000313" key="3">
    <source>
        <dbReference type="Proteomes" id="UP000031501"/>
    </source>
</evidence>
<organism evidence="2 3">
    <name type="scientific">Streptomyces pluripotens</name>
    <dbReference type="NCBI Taxonomy" id="1355015"/>
    <lineage>
        <taxon>Bacteria</taxon>
        <taxon>Bacillati</taxon>
        <taxon>Actinomycetota</taxon>
        <taxon>Actinomycetes</taxon>
        <taxon>Kitasatosporales</taxon>
        <taxon>Streptomycetaceae</taxon>
        <taxon>Streptomyces</taxon>
    </lineage>
</organism>
<dbReference type="AlphaFoldDB" id="A0A221P2G0"/>
<proteinExistence type="predicted"/>
<gene>
    <name evidence="2" type="ORF">LK07_22695</name>
</gene>
<name>A0A221P2G0_9ACTN</name>
<dbReference type="STRING" id="1355015.LK06_021540"/>
<feature type="compositionally biased region" description="Polar residues" evidence="1">
    <location>
        <begin position="136"/>
        <end position="146"/>
    </location>
</feature>
<protein>
    <submittedName>
        <fullName evidence="2">Uncharacterized protein</fullName>
    </submittedName>
</protein>